<dbReference type="Pfam" id="PF07992">
    <property type="entry name" value="Pyr_redox_2"/>
    <property type="match status" value="1"/>
</dbReference>
<evidence type="ECO:0000256" key="2">
    <source>
        <dbReference type="ARBA" id="ARBA00011738"/>
    </source>
</evidence>
<accession>A0ABS4NME8</accession>
<dbReference type="Proteomes" id="UP000773462">
    <property type="component" value="Unassembled WGS sequence"/>
</dbReference>
<dbReference type="RefSeq" id="WP_209870798.1">
    <property type="nucleotide sequence ID" value="NZ_JAGGLV010000003.1"/>
</dbReference>
<evidence type="ECO:0000313" key="6">
    <source>
        <dbReference type="EMBL" id="MBP2111241.1"/>
    </source>
</evidence>
<comment type="cofactor">
    <cofactor evidence="1">
        <name>FAD</name>
        <dbReference type="ChEBI" id="CHEBI:57692"/>
    </cofactor>
</comment>
<evidence type="ECO:0000256" key="4">
    <source>
        <dbReference type="ARBA" id="ARBA00023002"/>
    </source>
</evidence>
<comment type="subunit">
    <text evidence="2">Homodimer.</text>
</comment>
<protein>
    <submittedName>
        <fullName evidence="6">Thioredoxin reductase</fullName>
    </submittedName>
</protein>
<evidence type="ECO:0000256" key="3">
    <source>
        <dbReference type="ARBA" id="ARBA00022630"/>
    </source>
</evidence>
<dbReference type="InterPro" id="IPR050097">
    <property type="entry name" value="Ferredoxin-NADP_redctase_2"/>
</dbReference>
<organism evidence="6 7">
    <name type="scientific">Paenibacillus silagei</name>
    <dbReference type="NCBI Taxonomy" id="1670801"/>
    <lineage>
        <taxon>Bacteria</taxon>
        <taxon>Bacillati</taxon>
        <taxon>Bacillota</taxon>
        <taxon>Bacilli</taxon>
        <taxon>Bacillales</taxon>
        <taxon>Paenibacillaceae</taxon>
        <taxon>Paenibacillus</taxon>
    </lineage>
</organism>
<evidence type="ECO:0000259" key="5">
    <source>
        <dbReference type="Pfam" id="PF07992"/>
    </source>
</evidence>
<proteinExistence type="predicted"/>
<dbReference type="PANTHER" id="PTHR48105">
    <property type="entry name" value="THIOREDOXIN REDUCTASE 1-RELATED-RELATED"/>
    <property type="match status" value="1"/>
</dbReference>
<dbReference type="InterPro" id="IPR036188">
    <property type="entry name" value="FAD/NAD-bd_sf"/>
</dbReference>
<reference evidence="6 7" key="1">
    <citation type="submission" date="2021-03" db="EMBL/GenBank/DDBJ databases">
        <title>Genomic Encyclopedia of Type Strains, Phase IV (KMG-IV): sequencing the most valuable type-strain genomes for metagenomic binning, comparative biology and taxonomic classification.</title>
        <authorList>
            <person name="Goeker M."/>
        </authorList>
    </citation>
    <scope>NUCLEOTIDE SEQUENCE [LARGE SCALE GENOMIC DNA]</scope>
    <source>
        <strain evidence="6 7">DSM 101953</strain>
    </source>
</reference>
<dbReference type="PRINTS" id="PR00368">
    <property type="entry name" value="FADPNR"/>
</dbReference>
<dbReference type="InterPro" id="IPR023753">
    <property type="entry name" value="FAD/NAD-binding_dom"/>
</dbReference>
<evidence type="ECO:0000256" key="1">
    <source>
        <dbReference type="ARBA" id="ARBA00001974"/>
    </source>
</evidence>
<feature type="domain" description="FAD/NAD(P)-binding" evidence="5">
    <location>
        <begin position="24"/>
        <end position="300"/>
    </location>
</feature>
<name>A0ABS4NME8_9BACL</name>
<dbReference type="EMBL" id="JAGGLV010000003">
    <property type="protein sequence ID" value="MBP2111241.1"/>
    <property type="molecule type" value="Genomic_DNA"/>
</dbReference>
<evidence type="ECO:0000313" key="7">
    <source>
        <dbReference type="Proteomes" id="UP000773462"/>
    </source>
</evidence>
<gene>
    <name evidence="6" type="ORF">J2Z70_001382</name>
</gene>
<keyword evidence="7" id="KW-1185">Reference proteome</keyword>
<dbReference type="Gene3D" id="3.50.50.60">
    <property type="entry name" value="FAD/NAD(P)-binding domain"/>
    <property type="match status" value="2"/>
</dbReference>
<sequence length="323" mass="34096">MTNLKNNDAANVVNTDAANTANADAVIIGGGPAGLNAALMLGRARKRTIVIDAGQPRNAVTREAHGFLTRDGIAPFELRRIAIEQLGAYPSVSHIEDTVVSITGADGAFLLETASGLKLTSKKLLFAAGMKDRRLDIPGLAKVYGKSAFVCPYCDGWELRDQPLVIISRGAALMHLAPLLYGWTKQFAVCTNGPDELTEAEREELRAHAIPLFDTPIREIASEEGMVNHVKLMDGTEIPCTGIFFRPELAPGTDLPHSLGCRISEQGILEIGESGQTSVPGIYAAGDAATMMHQSIAAAASGALAAAAVNGELNREAWKAGLA</sequence>
<keyword evidence="3" id="KW-0285">Flavoprotein</keyword>
<comment type="caution">
    <text evidence="6">The sequence shown here is derived from an EMBL/GenBank/DDBJ whole genome shotgun (WGS) entry which is preliminary data.</text>
</comment>
<dbReference type="SUPFAM" id="SSF51905">
    <property type="entry name" value="FAD/NAD(P)-binding domain"/>
    <property type="match status" value="1"/>
</dbReference>
<keyword evidence="4" id="KW-0560">Oxidoreductase</keyword>
<dbReference type="PRINTS" id="PR00469">
    <property type="entry name" value="PNDRDTASEII"/>
</dbReference>